<evidence type="ECO:0000313" key="2">
    <source>
        <dbReference type="Proteomes" id="UP000034164"/>
    </source>
</evidence>
<name>A0A0G2I0L1_9EURO</name>
<evidence type="ECO:0000313" key="1">
    <source>
        <dbReference type="EMBL" id="KKZ63888.1"/>
    </source>
</evidence>
<dbReference type="VEuPathDB" id="FungiDB:EMCG_01841"/>
<reference evidence="2" key="1">
    <citation type="journal article" date="2015" name="PLoS Genet.">
        <title>The dynamic genome and transcriptome of the human fungal pathogen Blastomyces and close relative Emmonsia.</title>
        <authorList>
            <person name="Munoz J.F."/>
            <person name="Gauthier G.M."/>
            <person name="Desjardins C.A."/>
            <person name="Gallo J.E."/>
            <person name="Holder J."/>
            <person name="Sullivan T.D."/>
            <person name="Marty A.J."/>
            <person name="Carmen J.C."/>
            <person name="Chen Z."/>
            <person name="Ding L."/>
            <person name="Gujja S."/>
            <person name="Magrini V."/>
            <person name="Misas E."/>
            <person name="Mitreva M."/>
            <person name="Priest M."/>
            <person name="Saif S."/>
            <person name="Whiston E.A."/>
            <person name="Young S."/>
            <person name="Zeng Q."/>
            <person name="Goldman W.E."/>
            <person name="Mardis E.R."/>
            <person name="Taylor J.W."/>
            <person name="McEwen J.G."/>
            <person name="Clay O.K."/>
            <person name="Klein B.S."/>
            <person name="Cuomo C.A."/>
        </authorList>
    </citation>
    <scope>NUCLEOTIDE SEQUENCE [LARGE SCALE GENOMIC DNA]</scope>
    <source>
        <strain evidence="2">UAMH 3008</strain>
    </source>
</reference>
<protein>
    <submittedName>
        <fullName evidence="1">Uncharacterized protein</fullName>
    </submittedName>
</protein>
<sequence>MLGYISFQLFHLRTVTSPSPIKVTLLHTKGEDKKPRVKTFVISHNPEPLLDLLRHLLSLAIDDEIFTPEFEKLEYIYWYPILSYLGSMSLKIKAEMLDVLVFHQPEHTGNEY</sequence>
<proteinExistence type="predicted"/>
<organism evidence="1 2">
    <name type="scientific">[Emmonsia] crescens</name>
    <dbReference type="NCBI Taxonomy" id="73230"/>
    <lineage>
        <taxon>Eukaryota</taxon>
        <taxon>Fungi</taxon>
        <taxon>Dikarya</taxon>
        <taxon>Ascomycota</taxon>
        <taxon>Pezizomycotina</taxon>
        <taxon>Eurotiomycetes</taxon>
        <taxon>Eurotiomycetidae</taxon>
        <taxon>Onygenales</taxon>
        <taxon>Ajellomycetaceae</taxon>
        <taxon>Emergomyces</taxon>
    </lineage>
</organism>
<comment type="caution">
    <text evidence="1">The sequence shown here is derived from an EMBL/GenBank/DDBJ whole genome shotgun (WGS) entry which is preliminary data.</text>
</comment>
<gene>
    <name evidence="1" type="ORF">EMCG_01841</name>
</gene>
<dbReference type="EMBL" id="LCZI01000905">
    <property type="protein sequence ID" value="KKZ63888.1"/>
    <property type="molecule type" value="Genomic_DNA"/>
</dbReference>
<accession>A0A0G2I0L1</accession>
<dbReference type="OrthoDB" id="4188324at2759"/>
<dbReference type="Proteomes" id="UP000034164">
    <property type="component" value="Unassembled WGS sequence"/>
</dbReference>
<dbReference type="AlphaFoldDB" id="A0A0G2I0L1"/>